<feature type="compositionally biased region" description="Basic and acidic residues" evidence="1">
    <location>
        <begin position="816"/>
        <end position="827"/>
    </location>
</feature>
<evidence type="ECO:0000256" key="1">
    <source>
        <dbReference type="SAM" id="MobiDB-lite"/>
    </source>
</evidence>
<feature type="domain" description="G-patch" evidence="3">
    <location>
        <begin position="906"/>
        <end position="956"/>
    </location>
</feature>
<dbReference type="GO" id="GO:0048471">
    <property type="term" value="C:perinuclear region of cytoplasm"/>
    <property type="evidence" value="ECO:0007669"/>
    <property type="project" value="TreeGrafter"/>
</dbReference>
<dbReference type="PANTHER" id="PTHR12323">
    <property type="entry name" value="SR-RELATED CTD ASSOCIATED FACTOR 6"/>
    <property type="match status" value="1"/>
</dbReference>
<dbReference type="Pfam" id="PF25127">
    <property type="entry name" value="DUF7819"/>
    <property type="match status" value="1"/>
</dbReference>
<feature type="domain" description="SURP motif" evidence="2">
    <location>
        <begin position="15"/>
        <end position="57"/>
    </location>
</feature>
<dbReference type="Gene3D" id="1.10.10.790">
    <property type="entry name" value="Surp module"/>
    <property type="match status" value="1"/>
</dbReference>
<reference evidence="5" key="1">
    <citation type="submission" date="2025-08" db="UniProtKB">
        <authorList>
            <consortium name="Ensembl"/>
        </authorList>
    </citation>
    <scope>IDENTIFICATION</scope>
</reference>
<dbReference type="Pfam" id="PF01585">
    <property type="entry name" value="G-patch"/>
    <property type="match status" value="1"/>
</dbReference>
<feature type="region of interest" description="Disordered" evidence="1">
    <location>
        <begin position="65"/>
        <end position="252"/>
    </location>
</feature>
<feature type="compositionally biased region" description="Pro residues" evidence="1">
    <location>
        <begin position="166"/>
        <end position="181"/>
    </location>
</feature>
<dbReference type="Ensembl" id="ENSEBUT00000015031.1">
    <property type="protein sequence ID" value="ENSEBUP00000014455.1"/>
    <property type="gene ID" value="ENSEBUG00000009109.1"/>
</dbReference>
<evidence type="ECO:0000259" key="2">
    <source>
        <dbReference type="PROSITE" id="PS50128"/>
    </source>
</evidence>
<dbReference type="GO" id="GO:0006874">
    <property type="term" value="P:intracellular calcium ion homeostasis"/>
    <property type="evidence" value="ECO:0007669"/>
    <property type="project" value="TreeGrafter"/>
</dbReference>
<name>A0A8C4QF44_EPTBU</name>
<dbReference type="InterPro" id="IPR008942">
    <property type="entry name" value="ENTH_VHS"/>
</dbReference>
<dbReference type="PROSITE" id="PS51391">
    <property type="entry name" value="CID"/>
    <property type="match status" value="1"/>
</dbReference>
<proteinExistence type="predicted"/>
<feature type="compositionally biased region" description="Pro residues" evidence="1">
    <location>
        <begin position="655"/>
        <end position="668"/>
    </location>
</feature>
<feature type="region of interest" description="Disordered" evidence="1">
    <location>
        <begin position="775"/>
        <end position="796"/>
    </location>
</feature>
<feature type="compositionally biased region" description="Polar residues" evidence="1">
    <location>
        <begin position="65"/>
        <end position="75"/>
    </location>
</feature>
<dbReference type="SMART" id="SM00582">
    <property type="entry name" value="RPR"/>
    <property type="match status" value="1"/>
</dbReference>
<feature type="compositionally biased region" description="Pro residues" evidence="1">
    <location>
        <begin position="690"/>
        <end position="705"/>
    </location>
</feature>
<feature type="region of interest" description="Disordered" evidence="1">
    <location>
        <begin position="551"/>
        <end position="720"/>
    </location>
</feature>
<dbReference type="PANTHER" id="PTHR12323:SF0">
    <property type="entry name" value="CALCIUM HOMEOSTASIS ENDOPLASMIC RETICULUM PROTEIN"/>
    <property type="match status" value="1"/>
</dbReference>
<organism evidence="5 6">
    <name type="scientific">Eptatretus burgeri</name>
    <name type="common">Inshore hagfish</name>
    <dbReference type="NCBI Taxonomy" id="7764"/>
    <lineage>
        <taxon>Eukaryota</taxon>
        <taxon>Metazoa</taxon>
        <taxon>Chordata</taxon>
        <taxon>Craniata</taxon>
        <taxon>Vertebrata</taxon>
        <taxon>Cyclostomata</taxon>
        <taxon>Myxini</taxon>
        <taxon>Myxiniformes</taxon>
        <taxon>Myxinidae</taxon>
        <taxon>Eptatretinae</taxon>
        <taxon>Eptatretus</taxon>
    </lineage>
</organism>
<protein>
    <submittedName>
        <fullName evidence="5">Calcium homeostasis endoplasmic reticulum protein</fullName>
    </submittedName>
</protein>
<dbReference type="SUPFAM" id="SSF109905">
    <property type="entry name" value="Surp module (SWAP domain)"/>
    <property type="match status" value="1"/>
</dbReference>
<dbReference type="GO" id="GO:0003723">
    <property type="term" value="F:RNA binding"/>
    <property type="evidence" value="ECO:0007669"/>
    <property type="project" value="InterPro"/>
</dbReference>
<dbReference type="OMA" id="QNTHHDI"/>
<feature type="compositionally biased region" description="Low complexity" evidence="1">
    <location>
        <begin position="219"/>
        <end position="230"/>
    </location>
</feature>
<feature type="compositionally biased region" description="Pro residues" evidence="1">
    <location>
        <begin position="598"/>
        <end position="622"/>
    </location>
</feature>
<dbReference type="SMART" id="SM00443">
    <property type="entry name" value="G_patch"/>
    <property type="match status" value="1"/>
</dbReference>
<dbReference type="InterPro" id="IPR006569">
    <property type="entry name" value="CID_dom"/>
</dbReference>
<feature type="domain" description="CID" evidence="4">
    <location>
        <begin position="314"/>
        <end position="454"/>
    </location>
</feature>
<feature type="region of interest" description="Disordered" evidence="1">
    <location>
        <begin position="494"/>
        <end position="538"/>
    </location>
</feature>
<dbReference type="Gene3D" id="1.25.40.90">
    <property type="match status" value="1"/>
</dbReference>
<dbReference type="InterPro" id="IPR000467">
    <property type="entry name" value="G_patch_dom"/>
</dbReference>
<evidence type="ECO:0000259" key="3">
    <source>
        <dbReference type="PROSITE" id="PS50174"/>
    </source>
</evidence>
<dbReference type="InterPro" id="IPR000061">
    <property type="entry name" value="Surp"/>
</dbReference>
<feature type="compositionally biased region" description="Low complexity" evidence="1">
    <location>
        <begin position="836"/>
        <end position="856"/>
    </location>
</feature>
<evidence type="ECO:0000313" key="5">
    <source>
        <dbReference type="Ensembl" id="ENSEBUP00000014455.1"/>
    </source>
</evidence>
<dbReference type="InterPro" id="IPR035967">
    <property type="entry name" value="SWAP/Surp_sf"/>
</dbReference>
<dbReference type="GO" id="GO:0006396">
    <property type="term" value="P:RNA processing"/>
    <property type="evidence" value="ECO:0007669"/>
    <property type="project" value="InterPro"/>
</dbReference>
<reference evidence="5" key="2">
    <citation type="submission" date="2025-09" db="UniProtKB">
        <authorList>
            <consortium name="Ensembl"/>
        </authorList>
    </citation>
    <scope>IDENTIFICATION</scope>
</reference>
<feature type="compositionally biased region" description="Low complexity" evidence="1">
    <location>
        <begin position="91"/>
        <end position="104"/>
    </location>
</feature>
<dbReference type="Pfam" id="PF01805">
    <property type="entry name" value="Surp"/>
    <property type="match status" value="1"/>
</dbReference>
<feature type="compositionally biased region" description="Low complexity" evidence="1">
    <location>
        <begin position="519"/>
        <end position="538"/>
    </location>
</feature>
<dbReference type="PROSITE" id="PS50128">
    <property type="entry name" value="SURP"/>
    <property type="match status" value="1"/>
</dbReference>
<feature type="compositionally biased region" description="Polar residues" evidence="1">
    <location>
        <begin position="120"/>
        <end position="138"/>
    </location>
</feature>
<dbReference type="AlphaFoldDB" id="A0A8C4QF44"/>
<accession>A0A8C4QF44</accession>
<evidence type="ECO:0000313" key="6">
    <source>
        <dbReference type="Proteomes" id="UP000694388"/>
    </source>
</evidence>
<keyword evidence="6" id="KW-1185">Reference proteome</keyword>
<dbReference type="InterPro" id="IPR056721">
    <property type="entry name" value="DUF7819"/>
</dbReference>
<dbReference type="PROSITE" id="PS50174">
    <property type="entry name" value="G_PATCH"/>
    <property type="match status" value="1"/>
</dbReference>
<dbReference type="GeneTree" id="ENSGT00730000111147"/>
<feature type="compositionally biased region" description="Pro residues" evidence="1">
    <location>
        <begin position="499"/>
        <end position="508"/>
    </location>
</feature>
<feature type="compositionally biased region" description="Basic residues" evidence="1">
    <location>
        <begin position="857"/>
        <end position="886"/>
    </location>
</feature>
<dbReference type="SMART" id="SM00648">
    <property type="entry name" value="SWAP"/>
    <property type="match status" value="1"/>
</dbReference>
<dbReference type="Pfam" id="PF04818">
    <property type="entry name" value="CID"/>
    <property type="match status" value="1"/>
</dbReference>
<feature type="region of interest" description="Disordered" evidence="1">
    <location>
        <begin position="814"/>
        <end position="901"/>
    </location>
</feature>
<dbReference type="Proteomes" id="UP000694388">
    <property type="component" value="Unplaced"/>
</dbReference>
<sequence length="992" mass="109199">MDIPQPPDDQEQRNIIDKLAQFVARNGPEFEKMTRVKQRKNPKFAFLFHGEFFNYYQYKVTTEQQILKQQQSRMSGTVGGGGNSQGPPPWQQQQQQQDATEPLPQNLPPWRKLPQGPSGGPTQNLPPWQQGPSPQAQSGAPPLPPWQQSGSPGGGPSQALPHPWQQGPPPPPWQQGPPPIGPGLGGVSPWPQGAPVAGATLPPWQQASQVPSGAPPPWQQQGQGSPGQQGLTPWQQHPPAGASGNSGTEVCATGPQVQDQIQQSLQNLDQQQQHLMQQQQVLHPGAHHPLDGTEQIEAALVAAQEQRLQDQASDVQVDLEEFDTVLKPIIDSCTKDAISNGKTWIFSKAKSQEQCTLLADYLKWRIMKPGENFKLHLHLIYLINDVLHHCQRKQAQDLQSSLEKVVVPIFCTAFLGAEEEKQQKLSKLLALWEKNNYFEERIITQLKDPSTSLAQYQAWLVTEFASVVQPIHMSMQQQLKSLQMQHKHFVDHLTQGRPLPVPSVPPTLSPSDVQPTQTSEQGQLEGPSSSGSGSSGEQVPQIAVAVPGPTEVSLDISPSAQQPAFGGQQGNTWPSQQGPFNPQQPPPPWATNPASFGQPPPPPPPPPPPVGNYNQLPPPPGPGGFSQPPLPGFLHGRPPPMPPRVFASPSNDLGPPGPQCPPGAPNHPPAFQLGIPPPGLLEYAQAPPDFSKPPPGFPSIPPPNMSPKAPLQTVDPNDPSLLPTVPYYELPAGLMAPLVKLEECEYRPLDPTDIRLPPPMPPSDRLLEAVRAFYSPASHERPRNSHPPRGRQLHSEGWEHNGLYEFFRAKMRARRRRDEQSRNEGHSLSRSRSRSQRSSSSRSESSSSSSSRSHSNSPHRRRSYSRSRSRSRSPRRRRRSRSRSPRHRDSMSHAPPIGIADYRLGEENKGHQLLMKMGWSGAGGLGANEQGREDPIKGGEIRDHWNQYKGIGVPLDDPFENFRRSKSNTFIARLMARTDPLAGNQPTEKPTE</sequence>
<dbReference type="SUPFAM" id="SSF48464">
    <property type="entry name" value="ENTH/VHS domain"/>
    <property type="match status" value="1"/>
</dbReference>
<evidence type="ECO:0000259" key="4">
    <source>
        <dbReference type="PROSITE" id="PS51391"/>
    </source>
</evidence>